<gene>
    <name evidence="2" type="primary">Dwil\GK12993</name>
    <name evidence="2" type="ORF">Dwil_GK12993</name>
</gene>
<dbReference type="AlphaFoldDB" id="B4NHT5"/>
<reference evidence="2 3" key="1">
    <citation type="journal article" date="2007" name="Nature">
        <title>Evolution of genes and genomes on the Drosophila phylogeny.</title>
        <authorList>
            <consortium name="Drosophila 12 Genomes Consortium"/>
            <person name="Clark A.G."/>
            <person name="Eisen M.B."/>
            <person name="Smith D.R."/>
            <person name="Bergman C.M."/>
            <person name="Oliver B."/>
            <person name="Markow T.A."/>
            <person name="Kaufman T.C."/>
            <person name="Kellis M."/>
            <person name="Gelbart W."/>
            <person name="Iyer V.N."/>
            <person name="Pollard D.A."/>
            <person name="Sackton T.B."/>
            <person name="Larracuente A.M."/>
            <person name="Singh N.D."/>
            <person name="Abad J.P."/>
            <person name="Abt D.N."/>
            <person name="Adryan B."/>
            <person name="Aguade M."/>
            <person name="Akashi H."/>
            <person name="Anderson W.W."/>
            <person name="Aquadro C.F."/>
            <person name="Ardell D.H."/>
            <person name="Arguello R."/>
            <person name="Artieri C.G."/>
            <person name="Barbash D.A."/>
            <person name="Barker D."/>
            <person name="Barsanti P."/>
            <person name="Batterham P."/>
            <person name="Batzoglou S."/>
            <person name="Begun D."/>
            <person name="Bhutkar A."/>
            <person name="Blanco E."/>
            <person name="Bosak S.A."/>
            <person name="Bradley R.K."/>
            <person name="Brand A.D."/>
            <person name="Brent M.R."/>
            <person name="Brooks A.N."/>
            <person name="Brown R.H."/>
            <person name="Butlin R.K."/>
            <person name="Caggese C."/>
            <person name="Calvi B.R."/>
            <person name="Bernardo de Carvalho A."/>
            <person name="Caspi A."/>
            <person name="Castrezana S."/>
            <person name="Celniker S.E."/>
            <person name="Chang J.L."/>
            <person name="Chapple C."/>
            <person name="Chatterji S."/>
            <person name="Chinwalla A."/>
            <person name="Civetta A."/>
            <person name="Clifton S.W."/>
            <person name="Comeron J.M."/>
            <person name="Costello J.C."/>
            <person name="Coyne J.A."/>
            <person name="Daub J."/>
            <person name="David R.G."/>
            <person name="Delcher A.L."/>
            <person name="Delehaunty K."/>
            <person name="Do C.B."/>
            <person name="Ebling H."/>
            <person name="Edwards K."/>
            <person name="Eickbush T."/>
            <person name="Evans J.D."/>
            <person name="Filipski A."/>
            <person name="Findeiss S."/>
            <person name="Freyhult E."/>
            <person name="Fulton L."/>
            <person name="Fulton R."/>
            <person name="Garcia A.C."/>
            <person name="Gardiner A."/>
            <person name="Garfield D.A."/>
            <person name="Garvin B.E."/>
            <person name="Gibson G."/>
            <person name="Gilbert D."/>
            <person name="Gnerre S."/>
            <person name="Godfrey J."/>
            <person name="Good R."/>
            <person name="Gotea V."/>
            <person name="Gravely B."/>
            <person name="Greenberg A.J."/>
            <person name="Griffiths-Jones S."/>
            <person name="Gross S."/>
            <person name="Guigo R."/>
            <person name="Gustafson E.A."/>
            <person name="Haerty W."/>
            <person name="Hahn M.W."/>
            <person name="Halligan D.L."/>
            <person name="Halpern A.L."/>
            <person name="Halter G.M."/>
            <person name="Han M.V."/>
            <person name="Heger A."/>
            <person name="Hillier L."/>
            <person name="Hinrichs A.S."/>
            <person name="Holmes I."/>
            <person name="Hoskins R.A."/>
            <person name="Hubisz M.J."/>
            <person name="Hultmark D."/>
            <person name="Huntley M.A."/>
            <person name="Jaffe D.B."/>
            <person name="Jagadeeshan S."/>
            <person name="Jeck W.R."/>
            <person name="Johnson J."/>
            <person name="Jones C.D."/>
            <person name="Jordan W.C."/>
            <person name="Karpen G.H."/>
            <person name="Kataoka E."/>
            <person name="Keightley P.D."/>
            <person name="Kheradpour P."/>
            <person name="Kirkness E.F."/>
            <person name="Koerich L.B."/>
            <person name="Kristiansen K."/>
            <person name="Kudrna D."/>
            <person name="Kulathinal R.J."/>
            <person name="Kumar S."/>
            <person name="Kwok R."/>
            <person name="Lander E."/>
            <person name="Langley C.H."/>
            <person name="Lapoint R."/>
            <person name="Lazzaro B.P."/>
            <person name="Lee S.J."/>
            <person name="Levesque L."/>
            <person name="Li R."/>
            <person name="Lin C.F."/>
            <person name="Lin M.F."/>
            <person name="Lindblad-Toh K."/>
            <person name="Llopart A."/>
            <person name="Long M."/>
            <person name="Low L."/>
            <person name="Lozovsky E."/>
            <person name="Lu J."/>
            <person name="Luo M."/>
            <person name="Machado C.A."/>
            <person name="Makalowski W."/>
            <person name="Marzo M."/>
            <person name="Matsuda M."/>
            <person name="Matzkin L."/>
            <person name="McAllister B."/>
            <person name="McBride C.S."/>
            <person name="McKernan B."/>
            <person name="McKernan K."/>
            <person name="Mendez-Lago M."/>
            <person name="Minx P."/>
            <person name="Mollenhauer M.U."/>
            <person name="Montooth K."/>
            <person name="Mount S.M."/>
            <person name="Mu X."/>
            <person name="Myers E."/>
            <person name="Negre B."/>
            <person name="Newfeld S."/>
            <person name="Nielsen R."/>
            <person name="Noor M.A."/>
            <person name="O'Grady P."/>
            <person name="Pachter L."/>
            <person name="Papaceit M."/>
            <person name="Parisi M.J."/>
            <person name="Parisi M."/>
            <person name="Parts L."/>
            <person name="Pedersen J.S."/>
            <person name="Pesole G."/>
            <person name="Phillippy A.M."/>
            <person name="Ponting C.P."/>
            <person name="Pop M."/>
            <person name="Porcelli D."/>
            <person name="Powell J.R."/>
            <person name="Prohaska S."/>
            <person name="Pruitt K."/>
            <person name="Puig M."/>
            <person name="Quesneville H."/>
            <person name="Ram K.R."/>
            <person name="Rand D."/>
            <person name="Rasmussen M.D."/>
            <person name="Reed L.K."/>
            <person name="Reenan R."/>
            <person name="Reily A."/>
            <person name="Remington K.A."/>
            <person name="Rieger T.T."/>
            <person name="Ritchie M.G."/>
            <person name="Robin C."/>
            <person name="Rogers Y.H."/>
            <person name="Rohde C."/>
            <person name="Rozas J."/>
            <person name="Rubenfield M.J."/>
            <person name="Ruiz A."/>
            <person name="Russo S."/>
            <person name="Salzberg S.L."/>
            <person name="Sanchez-Gracia A."/>
            <person name="Saranga D.J."/>
            <person name="Sato H."/>
            <person name="Schaeffer S.W."/>
            <person name="Schatz M.C."/>
            <person name="Schlenke T."/>
            <person name="Schwartz R."/>
            <person name="Segarra C."/>
            <person name="Singh R.S."/>
            <person name="Sirot L."/>
            <person name="Sirota M."/>
            <person name="Sisneros N.B."/>
            <person name="Smith C.D."/>
            <person name="Smith T.F."/>
            <person name="Spieth J."/>
            <person name="Stage D.E."/>
            <person name="Stark A."/>
            <person name="Stephan W."/>
            <person name="Strausberg R.L."/>
            <person name="Strempel S."/>
            <person name="Sturgill D."/>
            <person name="Sutton G."/>
            <person name="Sutton G.G."/>
            <person name="Tao W."/>
            <person name="Teichmann S."/>
            <person name="Tobari Y.N."/>
            <person name="Tomimura Y."/>
            <person name="Tsolas J.M."/>
            <person name="Valente V.L."/>
            <person name="Venter E."/>
            <person name="Venter J.C."/>
            <person name="Vicario S."/>
            <person name="Vieira F.G."/>
            <person name="Vilella A.J."/>
            <person name="Villasante A."/>
            <person name="Walenz B."/>
            <person name="Wang J."/>
            <person name="Wasserman M."/>
            <person name="Watts T."/>
            <person name="Wilson D."/>
            <person name="Wilson R.K."/>
            <person name="Wing R.A."/>
            <person name="Wolfner M.F."/>
            <person name="Wong A."/>
            <person name="Wong G.K."/>
            <person name="Wu C.I."/>
            <person name="Wu G."/>
            <person name="Yamamoto D."/>
            <person name="Yang H.P."/>
            <person name="Yang S.P."/>
            <person name="Yorke J.A."/>
            <person name="Yoshida K."/>
            <person name="Zdobnov E."/>
            <person name="Zhang P."/>
            <person name="Zhang Y."/>
            <person name="Zimin A.V."/>
            <person name="Baldwin J."/>
            <person name="Abdouelleil A."/>
            <person name="Abdulkadir J."/>
            <person name="Abebe A."/>
            <person name="Abera B."/>
            <person name="Abreu J."/>
            <person name="Acer S.C."/>
            <person name="Aftuck L."/>
            <person name="Alexander A."/>
            <person name="An P."/>
            <person name="Anderson E."/>
            <person name="Anderson S."/>
            <person name="Arachi H."/>
            <person name="Azer M."/>
            <person name="Bachantsang P."/>
            <person name="Barry A."/>
            <person name="Bayul T."/>
            <person name="Berlin A."/>
            <person name="Bessette D."/>
            <person name="Bloom T."/>
            <person name="Blye J."/>
            <person name="Boguslavskiy L."/>
            <person name="Bonnet C."/>
            <person name="Boukhgalter B."/>
            <person name="Bourzgui I."/>
            <person name="Brown A."/>
            <person name="Cahill P."/>
            <person name="Channer S."/>
            <person name="Cheshatsang Y."/>
            <person name="Chuda L."/>
            <person name="Citroen M."/>
            <person name="Collymore A."/>
            <person name="Cooke P."/>
            <person name="Costello M."/>
            <person name="D'Aco K."/>
            <person name="Daza R."/>
            <person name="De Haan G."/>
            <person name="DeGray S."/>
            <person name="DeMaso C."/>
            <person name="Dhargay N."/>
            <person name="Dooley K."/>
            <person name="Dooley E."/>
            <person name="Doricent M."/>
            <person name="Dorje P."/>
            <person name="Dorjee K."/>
            <person name="Dupes A."/>
            <person name="Elong R."/>
            <person name="Falk J."/>
            <person name="Farina A."/>
            <person name="Faro S."/>
            <person name="Ferguson D."/>
            <person name="Fisher S."/>
            <person name="Foley C.D."/>
            <person name="Franke A."/>
            <person name="Friedrich D."/>
            <person name="Gadbois L."/>
            <person name="Gearin G."/>
            <person name="Gearin C.R."/>
            <person name="Giannoukos G."/>
            <person name="Goode T."/>
            <person name="Graham J."/>
            <person name="Grandbois E."/>
            <person name="Grewal S."/>
            <person name="Gyaltsen K."/>
            <person name="Hafez N."/>
            <person name="Hagos B."/>
            <person name="Hall J."/>
            <person name="Henson C."/>
            <person name="Hollinger A."/>
            <person name="Honan T."/>
            <person name="Huard M.D."/>
            <person name="Hughes L."/>
            <person name="Hurhula B."/>
            <person name="Husby M.E."/>
            <person name="Kamat A."/>
            <person name="Kanga B."/>
            <person name="Kashin S."/>
            <person name="Khazanovich D."/>
            <person name="Kisner P."/>
            <person name="Lance K."/>
            <person name="Lara M."/>
            <person name="Lee W."/>
            <person name="Lennon N."/>
            <person name="Letendre F."/>
            <person name="LeVine R."/>
            <person name="Lipovsky A."/>
            <person name="Liu X."/>
            <person name="Liu J."/>
            <person name="Liu S."/>
            <person name="Lokyitsang T."/>
            <person name="Lokyitsang Y."/>
            <person name="Lubonja R."/>
            <person name="Lui A."/>
            <person name="MacDonald P."/>
            <person name="Magnisalis V."/>
            <person name="Maru K."/>
            <person name="Matthews C."/>
            <person name="McCusker W."/>
            <person name="McDonough S."/>
            <person name="Mehta T."/>
            <person name="Meldrim J."/>
            <person name="Meneus L."/>
            <person name="Mihai O."/>
            <person name="Mihalev A."/>
            <person name="Mihova T."/>
            <person name="Mittelman R."/>
            <person name="Mlenga V."/>
            <person name="Montmayeur A."/>
            <person name="Mulrain L."/>
            <person name="Navidi A."/>
            <person name="Naylor J."/>
            <person name="Negash T."/>
            <person name="Nguyen T."/>
            <person name="Nguyen N."/>
            <person name="Nicol R."/>
            <person name="Norbu C."/>
            <person name="Norbu N."/>
            <person name="Novod N."/>
            <person name="O'Neill B."/>
            <person name="Osman S."/>
            <person name="Markiewicz E."/>
            <person name="Oyono O.L."/>
            <person name="Patti C."/>
            <person name="Phunkhang P."/>
            <person name="Pierre F."/>
            <person name="Priest M."/>
            <person name="Raghuraman S."/>
            <person name="Rege F."/>
            <person name="Reyes R."/>
            <person name="Rise C."/>
            <person name="Rogov P."/>
            <person name="Ross K."/>
            <person name="Ryan E."/>
            <person name="Settipalli S."/>
            <person name="Shea T."/>
            <person name="Sherpa N."/>
            <person name="Shi L."/>
            <person name="Shih D."/>
            <person name="Sparrow T."/>
            <person name="Spaulding J."/>
            <person name="Stalker J."/>
            <person name="Stange-Thomann N."/>
            <person name="Stavropoulos S."/>
            <person name="Stone C."/>
            <person name="Strader C."/>
            <person name="Tesfaye S."/>
            <person name="Thomson T."/>
            <person name="Thoulutsang Y."/>
            <person name="Thoulutsang D."/>
            <person name="Topham K."/>
            <person name="Topping I."/>
            <person name="Tsamla T."/>
            <person name="Vassiliev H."/>
            <person name="Vo A."/>
            <person name="Wangchuk T."/>
            <person name="Wangdi T."/>
            <person name="Weiand M."/>
            <person name="Wilkinson J."/>
            <person name="Wilson A."/>
            <person name="Yadav S."/>
            <person name="Young G."/>
            <person name="Yu Q."/>
            <person name="Zembek L."/>
            <person name="Zhong D."/>
            <person name="Zimmer A."/>
            <person name="Zwirko Z."/>
            <person name="Jaffe D.B."/>
            <person name="Alvarez P."/>
            <person name="Brockman W."/>
            <person name="Butler J."/>
            <person name="Chin C."/>
            <person name="Gnerre S."/>
            <person name="Grabherr M."/>
            <person name="Kleber M."/>
            <person name="Mauceli E."/>
            <person name="MacCallum I."/>
        </authorList>
    </citation>
    <scope>NUCLEOTIDE SEQUENCE [LARGE SCALE GENOMIC DNA]</scope>
    <source>
        <strain evidence="3">Tucson 14030-0811.24</strain>
    </source>
</reference>
<dbReference type="HOGENOM" id="CLU_2443231_0_0_1"/>
<dbReference type="Proteomes" id="UP000007798">
    <property type="component" value="Unassembled WGS sequence"/>
</dbReference>
<feature type="chain" id="PRO_5006458443" description="VM domain-containing protein" evidence="1">
    <location>
        <begin position="20"/>
        <end position="164"/>
    </location>
</feature>
<keyword evidence="1" id="KW-0732">Signal</keyword>
<evidence type="ECO:0000256" key="1">
    <source>
        <dbReference type="SAM" id="SignalP"/>
    </source>
</evidence>
<proteinExistence type="predicted"/>
<evidence type="ECO:0000313" key="3">
    <source>
        <dbReference type="Proteomes" id="UP000007798"/>
    </source>
</evidence>
<dbReference type="InParanoid" id="B4NHT5"/>
<sequence>MSVDLQSLLNLMWFAVCLAEAQLFEQPLTKLVSQQPQILPGFNGVNVHLQQQQQPLSLPKPIQAQQQYPQTEPKIVKAPPAIALPAPNVEYSAYAPAEGTQLLASSQVNATEAVPEGVAAACIPCCSKPSNATATSSPSSCSWDIGCCGTTPLLSATALKAAVG</sequence>
<keyword evidence="3" id="KW-1185">Reference proteome</keyword>
<accession>B4NHT5</accession>
<evidence type="ECO:0000313" key="2">
    <source>
        <dbReference type="EMBL" id="EDW84695.2"/>
    </source>
</evidence>
<dbReference type="EMBL" id="CH964272">
    <property type="protein sequence ID" value="EDW84695.2"/>
    <property type="molecule type" value="Genomic_DNA"/>
</dbReference>
<feature type="signal peptide" evidence="1">
    <location>
        <begin position="1"/>
        <end position="19"/>
    </location>
</feature>
<name>B4NHT5_DROWI</name>
<dbReference type="OrthoDB" id="7870344at2759"/>
<organism evidence="2 3">
    <name type="scientific">Drosophila willistoni</name>
    <name type="common">Fruit fly</name>
    <dbReference type="NCBI Taxonomy" id="7260"/>
    <lineage>
        <taxon>Eukaryota</taxon>
        <taxon>Metazoa</taxon>
        <taxon>Ecdysozoa</taxon>
        <taxon>Arthropoda</taxon>
        <taxon>Hexapoda</taxon>
        <taxon>Insecta</taxon>
        <taxon>Pterygota</taxon>
        <taxon>Neoptera</taxon>
        <taxon>Endopterygota</taxon>
        <taxon>Diptera</taxon>
        <taxon>Brachycera</taxon>
        <taxon>Muscomorpha</taxon>
        <taxon>Ephydroidea</taxon>
        <taxon>Drosophilidae</taxon>
        <taxon>Drosophila</taxon>
        <taxon>Sophophora</taxon>
    </lineage>
</organism>
<protein>
    <recommendedName>
        <fullName evidence="4">VM domain-containing protein</fullName>
    </recommendedName>
</protein>
<evidence type="ECO:0008006" key="4">
    <source>
        <dbReference type="Google" id="ProtNLM"/>
    </source>
</evidence>